<dbReference type="InterPro" id="IPR035920">
    <property type="entry name" value="YhbY-like_sf"/>
</dbReference>
<evidence type="ECO:0000313" key="4">
    <source>
        <dbReference type="EMBL" id="SON49573.1"/>
    </source>
</evidence>
<sequence length="116" mass="13017">MAVECLLFNPMINKIGRVMNLSTKQKQHLKGLAHSLKPVVLMGANGLTEAVLAEIELALDHHELIKIKVASEDRDTKQLIIDAIVRETKAEKVQTIGKTLVLFRQSEARKIEIPRK</sequence>
<evidence type="ECO:0000256" key="1">
    <source>
        <dbReference type="ARBA" id="ARBA00022884"/>
    </source>
</evidence>
<reference evidence="4 5" key="1">
    <citation type="submission" date="2017-10" db="EMBL/GenBank/DDBJ databases">
        <authorList>
            <person name="Banno H."/>
            <person name="Chua N.-H."/>
        </authorList>
    </citation>
    <scope>NUCLEOTIDE SEQUENCE [LARGE SCALE GENOMIC DNA]</scope>
    <source>
        <strain evidence="4">Vibrio tapetis CECT4600</strain>
    </source>
</reference>
<dbReference type="Gene3D" id="3.30.110.60">
    <property type="entry name" value="YhbY-like"/>
    <property type="match status" value="1"/>
</dbReference>
<dbReference type="InterPro" id="IPR051925">
    <property type="entry name" value="RNA-binding_domain"/>
</dbReference>
<dbReference type="PANTHER" id="PTHR40065">
    <property type="entry name" value="RNA-BINDING PROTEIN YHBY"/>
    <property type="match status" value="1"/>
</dbReference>
<dbReference type="GO" id="GO:0003723">
    <property type="term" value="F:RNA binding"/>
    <property type="evidence" value="ECO:0007669"/>
    <property type="project" value="UniProtKB-UniRule"/>
</dbReference>
<dbReference type="KEGG" id="vta:A1594"/>
<dbReference type="SMART" id="SM01103">
    <property type="entry name" value="CRS1_YhbY"/>
    <property type="match status" value="1"/>
</dbReference>
<gene>
    <name evidence="4" type="primary">yhbY</name>
    <name evidence="4" type="ORF">VTAP4600_A1594</name>
</gene>
<dbReference type="SUPFAM" id="SSF75471">
    <property type="entry name" value="YhbY-like"/>
    <property type="match status" value="1"/>
</dbReference>
<proteinExistence type="predicted"/>
<dbReference type="Proteomes" id="UP000235828">
    <property type="component" value="Chromosome A"/>
</dbReference>
<dbReference type="PANTHER" id="PTHR40065:SF3">
    <property type="entry name" value="RNA-BINDING PROTEIN YHBY"/>
    <property type="match status" value="1"/>
</dbReference>
<dbReference type="EMBL" id="LT960611">
    <property type="protein sequence ID" value="SON49573.1"/>
    <property type="molecule type" value="Genomic_DNA"/>
</dbReference>
<dbReference type="InterPro" id="IPR001890">
    <property type="entry name" value="RNA-binding_CRM"/>
</dbReference>
<name>A0A2N8ZCG1_9VIBR</name>
<protein>
    <submittedName>
        <fullName evidence="4">Putative RNA-binding protein</fullName>
    </submittedName>
</protein>
<dbReference type="AlphaFoldDB" id="A0A2N8ZCG1"/>
<evidence type="ECO:0000256" key="2">
    <source>
        <dbReference type="PROSITE-ProRule" id="PRU00626"/>
    </source>
</evidence>
<feature type="domain" description="CRM" evidence="3">
    <location>
        <begin position="19"/>
        <end position="115"/>
    </location>
</feature>
<dbReference type="Pfam" id="PF01985">
    <property type="entry name" value="CRS1_YhbY"/>
    <property type="match status" value="1"/>
</dbReference>
<dbReference type="PROSITE" id="PS51295">
    <property type="entry name" value="CRM"/>
    <property type="match status" value="1"/>
</dbReference>
<organism evidence="4 5">
    <name type="scientific">Vibrio tapetis subsp. tapetis</name>
    <dbReference type="NCBI Taxonomy" id="1671868"/>
    <lineage>
        <taxon>Bacteria</taxon>
        <taxon>Pseudomonadati</taxon>
        <taxon>Pseudomonadota</taxon>
        <taxon>Gammaproteobacteria</taxon>
        <taxon>Vibrionales</taxon>
        <taxon>Vibrionaceae</taxon>
        <taxon>Vibrio</taxon>
    </lineage>
</organism>
<keyword evidence="1 2" id="KW-0694">RNA-binding</keyword>
<evidence type="ECO:0000313" key="5">
    <source>
        <dbReference type="Proteomes" id="UP000235828"/>
    </source>
</evidence>
<dbReference type="NCBIfam" id="TIGR00253">
    <property type="entry name" value="RNA_bind_YhbY"/>
    <property type="match status" value="1"/>
</dbReference>
<evidence type="ECO:0000259" key="3">
    <source>
        <dbReference type="PROSITE" id="PS51295"/>
    </source>
</evidence>
<dbReference type="InterPro" id="IPR017924">
    <property type="entry name" value="RNA-binding_YhbY"/>
</dbReference>
<accession>A0A2N8ZCG1</accession>
<keyword evidence="5" id="KW-1185">Reference proteome</keyword>